<dbReference type="EMBL" id="LR796695">
    <property type="protein sequence ID" value="CAB4159803.1"/>
    <property type="molecule type" value="Genomic_DNA"/>
</dbReference>
<reference evidence="1" key="1">
    <citation type="submission" date="2020-04" db="EMBL/GenBank/DDBJ databases">
        <authorList>
            <person name="Chiriac C."/>
            <person name="Salcher M."/>
            <person name="Ghai R."/>
            <person name="Kavagutti S V."/>
        </authorList>
    </citation>
    <scope>NUCLEOTIDE SEQUENCE</scope>
</reference>
<name>A0A6J5NLM0_9CAUD</name>
<gene>
    <name evidence="1" type="ORF">UFOVP726_31</name>
</gene>
<organism evidence="1">
    <name type="scientific">uncultured Caudovirales phage</name>
    <dbReference type="NCBI Taxonomy" id="2100421"/>
    <lineage>
        <taxon>Viruses</taxon>
        <taxon>Duplodnaviria</taxon>
        <taxon>Heunggongvirae</taxon>
        <taxon>Uroviricota</taxon>
        <taxon>Caudoviricetes</taxon>
        <taxon>Peduoviridae</taxon>
        <taxon>Maltschvirus</taxon>
        <taxon>Maltschvirus maltsch</taxon>
    </lineage>
</organism>
<sequence length="56" mass="6189">MPRDSFDEAPRSSRLHLMRLIDSGAGLRCLDTLRGCAGHTIRICGPVFFRISALSD</sequence>
<accession>A0A6J5NLM0</accession>
<proteinExistence type="predicted"/>
<protein>
    <submittedName>
        <fullName evidence="1">Uncharacterized protein</fullName>
    </submittedName>
</protein>
<evidence type="ECO:0000313" key="1">
    <source>
        <dbReference type="EMBL" id="CAB4159803.1"/>
    </source>
</evidence>